<dbReference type="GO" id="GO:0000976">
    <property type="term" value="F:transcription cis-regulatory region binding"/>
    <property type="evidence" value="ECO:0007669"/>
    <property type="project" value="TreeGrafter"/>
</dbReference>
<dbReference type="CDD" id="cd07377">
    <property type="entry name" value="WHTH_GntR"/>
    <property type="match status" value="1"/>
</dbReference>
<dbReference type="InterPro" id="IPR036390">
    <property type="entry name" value="WH_DNA-bd_sf"/>
</dbReference>
<proteinExistence type="predicted"/>
<dbReference type="GO" id="GO:0003700">
    <property type="term" value="F:DNA-binding transcription factor activity"/>
    <property type="evidence" value="ECO:0007669"/>
    <property type="project" value="InterPro"/>
</dbReference>
<evidence type="ECO:0000256" key="3">
    <source>
        <dbReference type="ARBA" id="ARBA00023163"/>
    </source>
</evidence>
<dbReference type="Proteomes" id="UP000435649">
    <property type="component" value="Unassembled WGS sequence"/>
</dbReference>
<dbReference type="PANTHER" id="PTHR30146">
    <property type="entry name" value="LACI-RELATED TRANSCRIPTIONAL REPRESSOR"/>
    <property type="match status" value="1"/>
</dbReference>
<dbReference type="SMART" id="SM00345">
    <property type="entry name" value="HTH_GNTR"/>
    <property type="match status" value="1"/>
</dbReference>
<dbReference type="Pfam" id="PF13377">
    <property type="entry name" value="Peripla_BP_3"/>
    <property type="match status" value="1"/>
</dbReference>
<organism evidence="5 6">
    <name type="scientific">Victivallis lenta</name>
    <dbReference type="NCBI Taxonomy" id="2606640"/>
    <lineage>
        <taxon>Bacteria</taxon>
        <taxon>Pseudomonadati</taxon>
        <taxon>Lentisphaerota</taxon>
        <taxon>Lentisphaeria</taxon>
        <taxon>Victivallales</taxon>
        <taxon>Victivallaceae</taxon>
        <taxon>Victivallis</taxon>
    </lineage>
</organism>
<evidence type="ECO:0000256" key="1">
    <source>
        <dbReference type="ARBA" id="ARBA00023015"/>
    </source>
</evidence>
<sequence>MNHKLAFKRAGNADSPLYMQVADTLRSLIDNRMLRPGEKIPPTRELRDTFEVSTITVEAGIRKLVEENYLIRRPRRGTFINPALGRSGPRTGEKLTIRIIFGEIDLNDLYWYIVLNAIESSPLLERADKLFTTLRAASLTPERIAELTDGCAGLILCGYSSVRFTEELIRRGIPFSMIGGFSSAEEPDGPEIDAVVHDDVHRAYLSTRHLLDLGHRDICCVAGPRGSRLCRDIEAGFRSAMREFDLPEREFDFATVDGHTIGEGRETGLRLLTRMARPSAVYACDDRLAVGIAKAAFHLGFRIPDDLSIIGGGNQEIGRVVTPEITSTPSYPERSAAIAIGKLLGQIRDPEHRKSCTVLQIDELVIGGSTRIRRPRGE</sequence>
<dbReference type="AlphaFoldDB" id="A0A844G7P8"/>
<comment type="caution">
    <text evidence="5">The sequence shown here is derived from an EMBL/GenBank/DDBJ whole genome shotgun (WGS) entry which is preliminary data.</text>
</comment>
<dbReference type="InterPro" id="IPR000524">
    <property type="entry name" value="Tscrpt_reg_HTH_GntR"/>
</dbReference>
<gene>
    <name evidence="5" type="ORF">FYJ85_19320</name>
</gene>
<reference evidence="5 6" key="1">
    <citation type="submission" date="2019-08" db="EMBL/GenBank/DDBJ databases">
        <title>In-depth cultivation of the pig gut microbiome towards novel bacterial diversity and tailored functional studies.</title>
        <authorList>
            <person name="Wylensek D."/>
            <person name="Hitch T.C.A."/>
            <person name="Clavel T."/>
        </authorList>
    </citation>
    <scope>NUCLEOTIDE SEQUENCE [LARGE SCALE GENOMIC DNA]</scope>
    <source>
        <strain evidence="5 6">BBE-744-WT-12</strain>
    </source>
</reference>
<keyword evidence="2" id="KW-0238">DNA-binding</keyword>
<dbReference type="CDD" id="cd06267">
    <property type="entry name" value="PBP1_LacI_sugar_binding-like"/>
    <property type="match status" value="1"/>
</dbReference>
<dbReference type="PANTHER" id="PTHR30146:SF109">
    <property type="entry name" value="HTH-TYPE TRANSCRIPTIONAL REGULATOR GALS"/>
    <property type="match status" value="1"/>
</dbReference>
<protein>
    <submittedName>
        <fullName evidence="5">GntR family transcriptional regulator</fullName>
    </submittedName>
</protein>
<evidence type="ECO:0000256" key="2">
    <source>
        <dbReference type="ARBA" id="ARBA00023125"/>
    </source>
</evidence>
<accession>A0A844G7P8</accession>
<evidence type="ECO:0000313" key="6">
    <source>
        <dbReference type="Proteomes" id="UP000435649"/>
    </source>
</evidence>
<evidence type="ECO:0000259" key="4">
    <source>
        <dbReference type="PROSITE" id="PS50949"/>
    </source>
</evidence>
<feature type="domain" description="HTH gntR-type" evidence="4">
    <location>
        <begin position="15"/>
        <end position="83"/>
    </location>
</feature>
<dbReference type="Gene3D" id="3.40.50.2300">
    <property type="match status" value="2"/>
</dbReference>
<dbReference type="PROSITE" id="PS50949">
    <property type="entry name" value="HTH_GNTR"/>
    <property type="match status" value="1"/>
</dbReference>
<dbReference type="SUPFAM" id="SSF53822">
    <property type="entry name" value="Periplasmic binding protein-like I"/>
    <property type="match status" value="1"/>
</dbReference>
<dbReference type="Gene3D" id="1.10.10.10">
    <property type="entry name" value="Winged helix-like DNA-binding domain superfamily/Winged helix DNA-binding domain"/>
    <property type="match status" value="1"/>
</dbReference>
<dbReference type="RefSeq" id="WP_154420344.1">
    <property type="nucleotide sequence ID" value="NZ_DBFCGB010000117.1"/>
</dbReference>
<dbReference type="EMBL" id="VUNS01000030">
    <property type="protein sequence ID" value="MST99183.1"/>
    <property type="molecule type" value="Genomic_DNA"/>
</dbReference>
<evidence type="ECO:0000313" key="5">
    <source>
        <dbReference type="EMBL" id="MST99183.1"/>
    </source>
</evidence>
<dbReference type="InterPro" id="IPR046335">
    <property type="entry name" value="LacI/GalR-like_sensor"/>
</dbReference>
<name>A0A844G7P8_9BACT</name>
<dbReference type="Pfam" id="PF00392">
    <property type="entry name" value="GntR"/>
    <property type="match status" value="1"/>
</dbReference>
<keyword evidence="3" id="KW-0804">Transcription</keyword>
<dbReference type="InterPro" id="IPR028082">
    <property type="entry name" value="Peripla_BP_I"/>
</dbReference>
<keyword evidence="1" id="KW-0805">Transcription regulation</keyword>
<dbReference type="SUPFAM" id="SSF46785">
    <property type="entry name" value="Winged helix' DNA-binding domain"/>
    <property type="match status" value="1"/>
</dbReference>
<keyword evidence="6" id="KW-1185">Reference proteome</keyword>
<dbReference type="InterPro" id="IPR036388">
    <property type="entry name" value="WH-like_DNA-bd_sf"/>
</dbReference>